<gene>
    <name evidence="4" type="ORF">Amme_011_071</name>
</gene>
<feature type="domain" description="Transglycosylase SLT" evidence="3">
    <location>
        <begin position="90"/>
        <end position="155"/>
    </location>
</feature>
<keyword evidence="5" id="KW-1185">Reference proteome</keyword>
<evidence type="ECO:0000256" key="1">
    <source>
        <dbReference type="ARBA" id="ARBA00009387"/>
    </source>
</evidence>
<feature type="chain" id="PRO_5030001291" evidence="2">
    <location>
        <begin position="23"/>
        <end position="256"/>
    </location>
</feature>
<reference evidence="4 5" key="2">
    <citation type="journal article" date="2014" name="FEMS Microbiol. Lett.">
        <title>Draft genomic DNA sequence of the facultatively methylotrophic bacterium Acidomonas methanolica type strain MB58.</title>
        <authorList>
            <person name="Higashiura N."/>
            <person name="Hadano H."/>
            <person name="Hirakawa H."/>
            <person name="Matsutani M."/>
            <person name="Takabe S."/>
            <person name="Matsushita K."/>
            <person name="Azuma Y."/>
        </authorList>
    </citation>
    <scope>NUCLEOTIDE SEQUENCE [LARGE SCALE GENOMIC DNA]</scope>
    <source>
        <strain evidence="4 5">MB58</strain>
    </source>
</reference>
<dbReference type="OrthoDB" id="5945995at2"/>
<evidence type="ECO:0000259" key="3">
    <source>
        <dbReference type="Pfam" id="PF01464"/>
    </source>
</evidence>
<reference evidence="5" key="1">
    <citation type="journal article" date="2014" name="FEMS Microbiol. Lett.">
        <title>Draft Genomic DNA Sequence of the Facultatively Methylotrophic Bacterium Acidomonas methanolica type strain MB58.</title>
        <authorList>
            <person name="Higashiura N."/>
            <person name="Hadano H."/>
            <person name="Hirakawa H."/>
            <person name="Matsutani M."/>
            <person name="Takabe S."/>
            <person name="Matsushita K."/>
            <person name="Azuma Y."/>
        </authorList>
    </citation>
    <scope>NUCLEOTIDE SEQUENCE [LARGE SCALE GENOMIC DNA]</scope>
    <source>
        <strain evidence="5">MB58</strain>
    </source>
</reference>
<organism evidence="4 5">
    <name type="scientific">Acidomonas methanolica NBRC 104435</name>
    <dbReference type="NCBI Taxonomy" id="1231351"/>
    <lineage>
        <taxon>Bacteria</taxon>
        <taxon>Pseudomonadati</taxon>
        <taxon>Pseudomonadota</taxon>
        <taxon>Alphaproteobacteria</taxon>
        <taxon>Acetobacterales</taxon>
        <taxon>Acetobacteraceae</taxon>
        <taxon>Acidomonas</taxon>
    </lineage>
</organism>
<sequence>MARFLIHICSLILLCLPVALTAATTQSCRDAVTIAEREAGMPPRLLDAVSKVESGRRLKEGEFAAWPWTINVEGQGYFYDSKAEAIAAVRAFQAQGAVSIDVGCMQINLHHHPGAFASLDEAFDPLSNARYGARFLTSLHERLHDWLAAAGAYHSLTPALGQDYARRVVGLWRNGDSTLALDDDTPHADVPAAAGRGIPFTRAFMRPFAAPSFWPPPRIIRRPTAPGPMAANGAHGVTGRTLAAYRAAPVRLAWRR</sequence>
<dbReference type="SUPFAM" id="SSF53955">
    <property type="entry name" value="Lysozyme-like"/>
    <property type="match status" value="1"/>
</dbReference>
<protein>
    <submittedName>
        <fullName evidence="4">Lytic transglycosylase</fullName>
    </submittedName>
</protein>
<dbReference type="AlphaFoldDB" id="A0A023D2C6"/>
<evidence type="ECO:0000256" key="2">
    <source>
        <dbReference type="SAM" id="SignalP"/>
    </source>
</evidence>
<dbReference type="InterPro" id="IPR023346">
    <property type="entry name" value="Lysozyme-like_dom_sf"/>
</dbReference>
<dbReference type="Pfam" id="PF01464">
    <property type="entry name" value="SLT"/>
    <property type="match status" value="1"/>
</dbReference>
<comment type="similarity">
    <text evidence="1">Belongs to the virb1 family.</text>
</comment>
<dbReference type="Proteomes" id="UP000019760">
    <property type="component" value="Unassembled WGS sequence"/>
</dbReference>
<keyword evidence="2" id="KW-0732">Signal</keyword>
<dbReference type="RefSeq" id="WP_052511594.1">
    <property type="nucleotide sequence ID" value="NZ_BAND01000011.1"/>
</dbReference>
<dbReference type="EMBL" id="BAND01000011">
    <property type="protein sequence ID" value="GAJ27971.1"/>
    <property type="molecule type" value="Genomic_DNA"/>
</dbReference>
<proteinExistence type="inferred from homology"/>
<dbReference type="Gene3D" id="1.10.530.10">
    <property type="match status" value="1"/>
</dbReference>
<name>A0A023D2C6_ACIMT</name>
<dbReference type="InterPro" id="IPR008258">
    <property type="entry name" value="Transglycosylase_SLT_dom_1"/>
</dbReference>
<comment type="caution">
    <text evidence="4">The sequence shown here is derived from an EMBL/GenBank/DDBJ whole genome shotgun (WGS) entry which is preliminary data.</text>
</comment>
<feature type="signal peptide" evidence="2">
    <location>
        <begin position="1"/>
        <end position="22"/>
    </location>
</feature>
<dbReference type="PROSITE" id="PS51257">
    <property type="entry name" value="PROKAR_LIPOPROTEIN"/>
    <property type="match status" value="1"/>
</dbReference>
<evidence type="ECO:0000313" key="5">
    <source>
        <dbReference type="Proteomes" id="UP000019760"/>
    </source>
</evidence>
<evidence type="ECO:0000313" key="4">
    <source>
        <dbReference type="EMBL" id="GAJ27971.1"/>
    </source>
</evidence>
<accession>A0A023D2C6</accession>